<comment type="similarity">
    <text evidence="1">Belongs to the universal stress protein A family.</text>
</comment>
<dbReference type="Pfam" id="PF00582">
    <property type="entry name" value="Usp"/>
    <property type="match status" value="1"/>
</dbReference>
<gene>
    <name evidence="3" type="ORF">ENS06_13225</name>
</gene>
<dbReference type="AlphaFoldDB" id="A0A832A0C1"/>
<dbReference type="InterPro" id="IPR006016">
    <property type="entry name" value="UspA"/>
</dbReference>
<dbReference type="SUPFAM" id="SSF52402">
    <property type="entry name" value="Adenine nucleotide alpha hydrolases-like"/>
    <property type="match status" value="2"/>
</dbReference>
<evidence type="ECO:0000256" key="1">
    <source>
        <dbReference type="ARBA" id="ARBA00008791"/>
    </source>
</evidence>
<comment type="caution">
    <text evidence="3">The sequence shown here is derived from an EMBL/GenBank/DDBJ whole genome shotgun (WGS) entry which is preliminary data.</text>
</comment>
<reference evidence="3" key="1">
    <citation type="journal article" date="2020" name="mSystems">
        <title>Genome- and Community-Level Interaction Insights into Carbon Utilization and Element Cycling Functions of Hydrothermarchaeota in Hydrothermal Sediment.</title>
        <authorList>
            <person name="Zhou Z."/>
            <person name="Liu Y."/>
            <person name="Xu W."/>
            <person name="Pan J."/>
            <person name="Luo Z.H."/>
            <person name="Li M."/>
        </authorList>
    </citation>
    <scope>NUCLEOTIDE SEQUENCE [LARGE SCALE GENOMIC DNA]</scope>
    <source>
        <strain evidence="3">SpSt-456</strain>
    </source>
</reference>
<proteinExistence type="inferred from homology"/>
<protein>
    <submittedName>
        <fullName evidence="3">Universal stress protein</fullName>
    </submittedName>
</protein>
<name>A0A832A0C1_9BACT</name>
<dbReference type="PANTHER" id="PTHR46268:SF6">
    <property type="entry name" value="UNIVERSAL STRESS PROTEIN UP12"/>
    <property type="match status" value="1"/>
</dbReference>
<dbReference type="Gene3D" id="3.40.50.12370">
    <property type="match status" value="1"/>
</dbReference>
<evidence type="ECO:0000259" key="2">
    <source>
        <dbReference type="Pfam" id="PF00582"/>
    </source>
</evidence>
<dbReference type="PANTHER" id="PTHR46268">
    <property type="entry name" value="STRESS RESPONSE PROTEIN NHAX"/>
    <property type="match status" value="1"/>
</dbReference>
<feature type="domain" description="UspA" evidence="2">
    <location>
        <begin position="2"/>
        <end position="149"/>
    </location>
</feature>
<sequence>MQKHLLITVSDEMSHLYAVRFVARFFQKKAPFRLTLLYVAPTQTGDWKTDRPSGRAKVPEETRARGEKALDRSAEILVEAGFAESQIQSKLIPKEMETVKEIVMEARRGKYDAVVLGRRGYAAFAGVFSTSISTEVLRQPLPCPLWICRNPGSERERVLLCVDDSHACVRIVDHVGFMVRDEPHRICLFHVITDRGRQTREIVDTARSVLVENGVAADRIDWKIMVSQNVAEAIMDECQEAPTSVIAMGHENDGSSGFFGGLFSGSVCTGVLKRFENGALWISK</sequence>
<dbReference type="EMBL" id="DSTK01000039">
    <property type="protein sequence ID" value="HFK98267.1"/>
    <property type="molecule type" value="Genomic_DNA"/>
</dbReference>
<organism evidence="3">
    <name type="scientific">Desulfacinum infernum</name>
    <dbReference type="NCBI Taxonomy" id="35837"/>
    <lineage>
        <taxon>Bacteria</taxon>
        <taxon>Pseudomonadati</taxon>
        <taxon>Thermodesulfobacteriota</taxon>
        <taxon>Syntrophobacteria</taxon>
        <taxon>Syntrophobacterales</taxon>
        <taxon>Syntrophobacteraceae</taxon>
        <taxon>Desulfacinum</taxon>
    </lineage>
</organism>
<dbReference type="CDD" id="cd00293">
    <property type="entry name" value="USP-like"/>
    <property type="match status" value="2"/>
</dbReference>
<accession>A0A832A0C1</accession>
<evidence type="ECO:0000313" key="3">
    <source>
        <dbReference type="EMBL" id="HFK98267.1"/>
    </source>
</evidence>